<name>A0A6M3JCV3_9ZZZZ</name>
<accession>A0A6M3JCV3</accession>
<evidence type="ECO:0000313" key="1">
    <source>
        <dbReference type="EMBL" id="QJA66821.1"/>
    </source>
</evidence>
<organism evidence="1">
    <name type="scientific">viral metagenome</name>
    <dbReference type="NCBI Taxonomy" id="1070528"/>
    <lineage>
        <taxon>unclassified sequences</taxon>
        <taxon>metagenomes</taxon>
        <taxon>organismal metagenomes</taxon>
    </lineage>
</organism>
<protein>
    <submittedName>
        <fullName evidence="1">Uncharacterized protein</fullName>
    </submittedName>
</protein>
<proteinExistence type="predicted"/>
<evidence type="ECO:0000313" key="2">
    <source>
        <dbReference type="EMBL" id="QJA83055.1"/>
    </source>
</evidence>
<dbReference type="EMBL" id="MT142502">
    <property type="protein sequence ID" value="QJA83055.1"/>
    <property type="molecule type" value="Genomic_DNA"/>
</dbReference>
<dbReference type="AlphaFoldDB" id="A0A6M3JCV3"/>
<gene>
    <name evidence="2" type="ORF">MM415A00321_0035</name>
    <name evidence="1" type="ORF">MM415B00326_0021</name>
</gene>
<dbReference type="EMBL" id="MT141561">
    <property type="protein sequence ID" value="QJA66821.1"/>
    <property type="molecule type" value="Genomic_DNA"/>
</dbReference>
<reference evidence="1" key="1">
    <citation type="submission" date="2020-03" db="EMBL/GenBank/DDBJ databases">
        <title>The deep terrestrial virosphere.</title>
        <authorList>
            <person name="Holmfeldt K."/>
            <person name="Nilsson E."/>
            <person name="Simone D."/>
            <person name="Lopez-Fernandez M."/>
            <person name="Wu X."/>
            <person name="de Brujin I."/>
            <person name="Lundin D."/>
            <person name="Andersson A."/>
            <person name="Bertilsson S."/>
            <person name="Dopson M."/>
        </authorList>
    </citation>
    <scope>NUCLEOTIDE SEQUENCE</scope>
    <source>
        <strain evidence="2">MM415A00321</strain>
        <strain evidence="1">MM415B00326</strain>
    </source>
</reference>
<sequence>MATQEQYERWKDFAVRMAKTCFKGRRRPIWRDILARVENFFDLLEYNEDVVCVVDWDNSNPYPEGHRYYRKTYKYPCWHCHGTKKPDCMYGCEDGQIYNYAAPLCIGDMCSELSESWNPYYWEDISDEQFEKRDEQFCDPVKCCIRAGLDMAVEPSEGVIGFMAGDIRRMYPEGVPDWITGGADHRWSYWMKDELNGTFAEMPNTARLIL</sequence>